<evidence type="ECO:0000313" key="3">
    <source>
        <dbReference type="EnsemblMetazoa" id="BGLB036623-PA"/>
    </source>
</evidence>
<dbReference type="SUPFAM" id="SSF63712">
    <property type="entry name" value="Nicotinic receptor ligand binding domain-like"/>
    <property type="match status" value="1"/>
</dbReference>
<evidence type="ECO:0000256" key="1">
    <source>
        <dbReference type="SAM" id="SignalP"/>
    </source>
</evidence>
<sequence length="100" mass="11472">MDVWFLVYVVCSGTFYCICESTTSYGSDHEYRLVRDLTKSYNKQVKPSLHSNQALNISYGVALAQIIDLDEKNQIITTNCWINQVTKKCVGLQRWCLGLQ</sequence>
<dbReference type="InterPro" id="IPR036734">
    <property type="entry name" value="Neur_chan_lig-bd_sf"/>
</dbReference>
<reference evidence="3" key="1">
    <citation type="submission" date="2020-05" db="UniProtKB">
        <authorList>
            <consortium name="EnsemblMetazoa"/>
        </authorList>
    </citation>
    <scope>IDENTIFICATION</scope>
    <source>
        <strain evidence="3">BB02</strain>
    </source>
</reference>
<dbReference type="Proteomes" id="UP000076420">
    <property type="component" value="Unassembled WGS sequence"/>
</dbReference>
<dbReference type="GO" id="GO:0005230">
    <property type="term" value="F:extracellular ligand-gated monoatomic ion channel activity"/>
    <property type="evidence" value="ECO:0007669"/>
    <property type="project" value="InterPro"/>
</dbReference>
<name>A0A2C9LYZ9_BIOGL</name>
<dbReference type="Pfam" id="PF02931">
    <property type="entry name" value="Neur_chan_LBD"/>
    <property type="match status" value="1"/>
</dbReference>
<feature type="chain" id="PRO_5013039272" description="Neurotransmitter-gated ion-channel ligand-binding domain-containing protein" evidence="1">
    <location>
        <begin position="22"/>
        <end position="100"/>
    </location>
</feature>
<feature type="domain" description="Neurotransmitter-gated ion-channel ligand-binding" evidence="2">
    <location>
        <begin position="30"/>
        <end position="84"/>
    </location>
</feature>
<accession>A0A2C9LYZ9</accession>
<proteinExistence type="predicted"/>
<dbReference type="GO" id="GO:0016020">
    <property type="term" value="C:membrane"/>
    <property type="evidence" value="ECO:0007669"/>
    <property type="project" value="InterPro"/>
</dbReference>
<dbReference type="VEuPathDB" id="VectorBase:BGLAX_043892"/>
<dbReference type="InterPro" id="IPR006202">
    <property type="entry name" value="Neur_chan_lig-bd"/>
</dbReference>
<keyword evidence="1" id="KW-0732">Signal</keyword>
<feature type="signal peptide" evidence="1">
    <location>
        <begin position="1"/>
        <end position="21"/>
    </location>
</feature>
<dbReference type="STRING" id="6526.A0A2C9LYZ9"/>
<gene>
    <name evidence="3" type="primary">106074669</name>
</gene>
<evidence type="ECO:0000313" key="4">
    <source>
        <dbReference type="Proteomes" id="UP000076420"/>
    </source>
</evidence>
<dbReference type="AlphaFoldDB" id="A0A2C9LYZ9"/>
<protein>
    <recommendedName>
        <fullName evidence="2">Neurotransmitter-gated ion-channel ligand-binding domain-containing protein</fullName>
    </recommendedName>
</protein>
<dbReference type="EnsemblMetazoa" id="BGLB036623-RA">
    <property type="protein sequence ID" value="BGLB036623-PA"/>
    <property type="gene ID" value="BGLB036623"/>
</dbReference>
<evidence type="ECO:0000259" key="2">
    <source>
        <dbReference type="Pfam" id="PF02931"/>
    </source>
</evidence>
<dbReference type="KEGG" id="bgt:106074669"/>
<dbReference type="VEuPathDB" id="VectorBase:BGLB036623"/>
<dbReference type="Gene3D" id="2.70.170.10">
    <property type="entry name" value="Neurotransmitter-gated ion-channel ligand-binding domain"/>
    <property type="match status" value="1"/>
</dbReference>
<organism evidence="3 4">
    <name type="scientific">Biomphalaria glabrata</name>
    <name type="common">Bloodfluke planorb</name>
    <name type="synonym">Freshwater snail</name>
    <dbReference type="NCBI Taxonomy" id="6526"/>
    <lineage>
        <taxon>Eukaryota</taxon>
        <taxon>Metazoa</taxon>
        <taxon>Spiralia</taxon>
        <taxon>Lophotrochozoa</taxon>
        <taxon>Mollusca</taxon>
        <taxon>Gastropoda</taxon>
        <taxon>Heterobranchia</taxon>
        <taxon>Euthyneura</taxon>
        <taxon>Panpulmonata</taxon>
        <taxon>Hygrophila</taxon>
        <taxon>Lymnaeoidea</taxon>
        <taxon>Planorbidae</taxon>
        <taxon>Biomphalaria</taxon>
    </lineage>
</organism>